<dbReference type="InterPro" id="IPR043741">
    <property type="entry name" value="DUF5686"/>
</dbReference>
<dbReference type="AlphaFoldDB" id="A0A1D8PA38"/>
<protein>
    <recommendedName>
        <fullName evidence="4">Carboxypeptidase-like regulatory domain-containing protein</fullName>
    </recommendedName>
</protein>
<dbReference type="STRING" id="1850246.LPB138_12560"/>
<dbReference type="KEGG" id="lul:LPB138_12560"/>
<proteinExistence type="predicted"/>
<dbReference type="Pfam" id="PF13715">
    <property type="entry name" value="CarbopepD_reg_2"/>
    <property type="match status" value="1"/>
</dbReference>
<evidence type="ECO:0000256" key="1">
    <source>
        <dbReference type="SAM" id="SignalP"/>
    </source>
</evidence>
<evidence type="ECO:0008006" key="4">
    <source>
        <dbReference type="Google" id="ProtNLM"/>
    </source>
</evidence>
<organism evidence="2 3">
    <name type="scientific">Urechidicola croceus</name>
    <dbReference type="NCBI Taxonomy" id="1850246"/>
    <lineage>
        <taxon>Bacteria</taxon>
        <taxon>Pseudomonadati</taxon>
        <taxon>Bacteroidota</taxon>
        <taxon>Flavobacteriia</taxon>
        <taxon>Flavobacteriales</taxon>
        <taxon>Flavobacteriaceae</taxon>
        <taxon>Urechidicola</taxon>
    </lineage>
</organism>
<keyword evidence="1" id="KW-0732">Signal</keyword>
<feature type="signal peptide" evidence="1">
    <location>
        <begin position="1"/>
        <end position="17"/>
    </location>
</feature>
<dbReference type="SUPFAM" id="SSF49464">
    <property type="entry name" value="Carboxypeptidase regulatory domain-like"/>
    <property type="match status" value="1"/>
</dbReference>
<dbReference type="Proteomes" id="UP000176050">
    <property type="component" value="Chromosome"/>
</dbReference>
<keyword evidence="3" id="KW-1185">Reference proteome</keyword>
<dbReference type="OrthoDB" id="604691at2"/>
<sequence>MKKLVFLFILIPFLSFSQFQISGVLIDTVTQEKLPFATIITGNNQGTITNIDGEFTISSEEEIKEIRISYIGYKTKVISIDQNTTFLKIELTQNIESLNTVIISNGENPALKIIRNAIKNKKINNIEQSLNSFKFKAYNKLLVTANPDSIVGTIDTIYKLSNGIKEVHKIDSSNYEFKKQIDRSHLYLSEKISEHTFEKGKNKKETVLASRMAGFKQPIYEVLAITIQDFSFYNETYTVAGTKYVNPIADNALKNYEYQILDTIQNSIGKSYMIYFKPKKKEEFIGLEGVLYIDDTSYAITSAISELRGILDVKATQTFDYLESEKSWFPTETQITLKKGENKENMSLFGVLQVSSSEQKRDSTIIRPDRKNPSEFIYFSSKTKHFDIEINTPVNVKKSANVIEVHDNAYDRTEKYWNTYRTDSITKRGKETYIVIDSIIEKEGVEDKIIKGRSLLKGYYATKYINLDLGKIISLNNYEGLRVGFGGVTNTNFSKKIRIESYVAYGTKDKDFKYSLGGAVRLNRNTNTWFGANYTNDIKEAAGLDFIAENNSFFAMNPRNLNISKFYNYRTSNIYLEHDIQPNLETKIQLSTGKYEPKFDYQFISIDKILTNYNLTTATIGLQYNPKNEYMNSPIGKTRIKNEFPQFTLQLTKSFDNILEGDFDFTQLNFRIDHQIKKLRGSTTSFLIEGGIVFGDAPISHLYNATPNQSFKNPWLKRVTFGGKNSFETMGYNEFISDKYTMLEVKHKFKRLKINTKFNPQFSLVTRFGLGDIENRTNHNGFNFKIMNKGYLESGLELNQLYKGLGLSGFYRYGAYGNTEWSDNLAIKLTYRLSLGF</sequence>
<feature type="chain" id="PRO_5009110936" description="Carboxypeptidase-like regulatory domain-containing protein" evidence="1">
    <location>
        <begin position="18"/>
        <end position="837"/>
    </location>
</feature>
<dbReference type="Pfam" id="PF18939">
    <property type="entry name" value="DUF5686"/>
    <property type="match status" value="1"/>
</dbReference>
<gene>
    <name evidence="2" type="ORF">LPB138_12560</name>
</gene>
<dbReference type="InterPro" id="IPR008969">
    <property type="entry name" value="CarboxyPept-like_regulatory"/>
</dbReference>
<dbReference type="Gene3D" id="2.60.40.1120">
    <property type="entry name" value="Carboxypeptidase-like, regulatory domain"/>
    <property type="match status" value="1"/>
</dbReference>
<evidence type="ECO:0000313" key="3">
    <source>
        <dbReference type="Proteomes" id="UP000176050"/>
    </source>
</evidence>
<evidence type="ECO:0000313" key="2">
    <source>
        <dbReference type="EMBL" id="AOW21459.1"/>
    </source>
</evidence>
<reference evidence="2 3" key="1">
    <citation type="submission" date="2016-10" db="EMBL/GenBank/DDBJ databases">
        <title>Lutibacter sp. LPB0138, isolated from marine gastropod.</title>
        <authorList>
            <person name="Kim E."/>
            <person name="Yi H."/>
        </authorList>
    </citation>
    <scope>NUCLEOTIDE SEQUENCE [LARGE SCALE GENOMIC DNA]</scope>
    <source>
        <strain evidence="2 3">LPB0138</strain>
    </source>
</reference>
<dbReference type="RefSeq" id="WP_070237619.1">
    <property type="nucleotide sequence ID" value="NZ_CP017478.1"/>
</dbReference>
<accession>A0A1D8PA38</accession>
<name>A0A1D8PA38_9FLAO</name>
<dbReference type="EMBL" id="CP017478">
    <property type="protein sequence ID" value="AOW21459.1"/>
    <property type="molecule type" value="Genomic_DNA"/>
</dbReference>